<sequence precursor="true">MKKMLEATTTPSIRNKRLFEIRKALLTIIPVLFLFARGGIASPTIGAHTLAFYPCGGSGGLVTTAIDTQPSGSTILAWVGRGNTNEFNGTVPLDTANNSYVMLGGMHDYGPAYPTSGEALYAVASAAGGTGQHVIAPMPGSDEITLAVVEVKNGGLIQDAKWNVVFSPPHTSLSVTTTNAATLVAIWAGDSGAASVTAVPNNGFTTVNSELLSSCEVEVVVATRDVAAAGTYNVTWTATPTQGAHLWLVAVQTEPLPSLRAQAAGGNVVISWPSSATSFGLETTSNLSAGNSWTPVTNGTVVINFQNTITNAISQPSQYYRLKKQ</sequence>
<evidence type="ECO:0000313" key="1">
    <source>
        <dbReference type="EMBL" id="EEF57647.1"/>
    </source>
</evidence>
<name>B9XRA4_PEDPL</name>
<proteinExistence type="predicted"/>
<dbReference type="OrthoDB" id="5949012at2"/>
<reference evidence="1 2" key="1">
    <citation type="journal article" date="2011" name="J. Bacteriol.">
        <title>Genome sequence of 'Pedosphaera parvula' Ellin514, an aerobic Verrucomicrobial isolate from pasture soil.</title>
        <authorList>
            <person name="Kant R."/>
            <person name="van Passel M.W."/>
            <person name="Sangwan P."/>
            <person name="Palva A."/>
            <person name="Lucas S."/>
            <person name="Copeland A."/>
            <person name="Lapidus A."/>
            <person name="Glavina Del Rio T."/>
            <person name="Dalin E."/>
            <person name="Tice H."/>
            <person name="Bruce D."/>
            <person name="Goodwin L."/>
            <person name="Pitluck S."/>
            <person name="Chertkov O."/>
            <person name="Larimer F.W."/>
            <person name="Land M.L."/>
            <person name="Hauser L."/>
            <person name="Brettin T.S."/>
            <person name="Detter J.C."/>
            <person name="Han S."/>
            <person name="de Vos W.M."/>
            <person name="Janssen P.H."/>
            <person name="Smidt H."/>
        </authorList>
    </citation>
    <scope>NUCLEOTIDE SEQUENCE [LARGE SCALE GENOMIC DNA]</scope>
    <source>
        <strain evidence="1 2">Ellin514</strain>
    </source>
</reference>
<organism evidence="1 2">
    <name type="scientific">Pedosphaera parvula (strain Ellin514)</name>
    <dbReference type="NCBI Taxonomy" id="320771"/>
    <lineage>
        <taxon>Bacteria</taxon>
        <taxon>Pseudomonadati</taxon>
        <taxon>Verrucomicrobiota</taxon>
        <taxon>Pedosphaerae</taxon>
        <taxon>Pedosphaerales</taxon>
        <taxon>Pedosphaeraceae</taxon>
        <taxon>Pedosphaera</taxon>
    </lineage>
</organism>
<keyword evidence="2" id="KW-1185">Reference proteome</keyword>
<gene>
    <name evidence="1" type="ORF">Cflav_PD0752</name>
</gene>
<evidence type="ECO:0000313" key="2">
    <source>
        <dbReference type="Proteomes" id="UP000003688"/>
    </source>
</evidence>
<comment type="caution">
    <text evidence="1">The sequence shown here is derived from an EMBL/GenBank/DDBJ whole genome shotgun (WGS) entry which is preliminary data.</text>
</comment>
<accession>B9XRA4</accession>
<dbReference type="AlphaFoldDB" id="B9XRA4"/>
<dbReference type="RefSeq" id="WP_007418337.1">
    <property type="nucleotide sequence ID" value="NZ_ABOX02000061.1"/>
</dbReference>
<dbReference type="EMBL" id="ABOX02000061">
    <property type="protein sequence ID" value="EEF57647.1"/>
    <property type="molecule type" value="Genomic_DNA"/>
</dbReference>
<dbReference type="Proteomes" id="UP000003688">
    <property type="component" value="Unassembled WGS sequence"/>
</dbReference>
<protein>
    <submittedName>
        <fullName evidence="1">Uncharacterized protein</fullName>
    </submittedName>
</protein>